<protein>
    <submittedName>
        <fullName evidence="2">GlcNAc-PI de-N-acetylase</fullName>
    </submittedName>
</protein>
<dbReference type="InterPro" id="IPR024078">
    <property type="entry name" value="LmbE-like_dom_sf"/>
</dbReference>
<dbReference type="Pfam" id="PF02585">
    <property type="entry name" value="PIG-L"/>
    <property type="match status" value="1"/>
</dbReference>
<dbReference type="PANTHER" id="PTHR12993:SF28">
    <property type="entry name" value="LMBE FAMILY PROTEIN"/>
    <property type="match status" value="1"/>
</dbReference>
<dbReference type="PANTHER" id="PTHR12993">
    <property type="entry name" value="N-ACETYLGLUCOSAMINYL-PHOSPHATIDYLINOSITOL DE-N-ACETYLASE-RELATED"/>
    <property type="match status" value="1"/>
</dbReference>
<reference evidence="2" key="1">
    <citation type="journal article" date="2014" name="Int. J. Syst. Evol. Microbiol.">
        <title>Complete genome sequence of Corynebacterium casei LMG S-19264T (=DSM 44701T), isolated from a smear-ripened cheese.</title>
        <authorList>
            <consortium name="US DOE Joint Genome Institute (JGI-PGF)"/>
            <person name="Walter F."/>
            <person name="Albersmeier A."/>
            <person name="Kalinowski J."/>
            <person name="Ruckert C."/>
        </authorList>
    </citation>
    <scope>NUCLEOTIDE SEQUENCE</scope>
    <source>
        <strain evidence="2">VKM Ac-1069</strain>
    </source>
</reference>
<organism evidence="2 3">
    <name type="scientific">Pseudonocardia halophobica</name>
    <dbReference type="NCBI Taxonomy" id="29401"/>
    <lineage>
        <taxon>Bacteria</taxon>
        <taxon>Bacillati</taxon>
        <taxon>Actinomycetota</taxon>
        <taxon>Actinomycetes</taxon>
        <taxon>Pseudonocardiales</taxon>
        <taxon>Pseudonocardiaceae</taxon>
        <taxon>Pseudonocardia</taxon>
    </lineage>
</organism>
<keyword evidence="1" id="KW-0862">Zinc</keyword>
<dbReference type="InterPro" id="IPR003737">
    <property type="entry name" value="GlcNAc_PI_deacetylase-related"/>
</dbReference>
<dbReference type="GO" id="GO:0016137">
    <property type="term" value="P:glycoside metabolic process"/>
    <property type="evidence" value="ECO:0007669"/>
    <property type="project" value="UniProtKB-ARBA"/>
</dbReference>
<dbReference type="SUPFAM" id="SSF102588">
    <property type="entry name" value="LmbE-like"/>
    <property type="match status" value="1"/>
</dbReference>
<dbReference type="AlphaFoldDB" id="A0A9W6P0I1"/>
<reference evidence="2" key="2">
    <citation type="submission" date="2023-01" db="EMBL/GenBank/DDBJ databases">
        <authorList>
            <person name="Sun Q."/>
            <person name="Evtushenko L."/>
        </authorList>
    </citation>
    <scope>NUCLEOTIDE SEQUENCE</scope>
    <source>
        <strain evidence="2">VKM Ac-1069</strain>
    </source>
</reference>
<evidence type="ECO:0000256" key="1">
    <source>
        <dbReference type="ARBA" id="ARBA00022833"/>
    </source>
</evidence>
<evidence type="ECO:0000313" key="3">
    <source>
        <dbReference type="Proteomes" id="UP001143463"/>
    </source>
</evidence>
<dbReference type="Proteomes" id="UP001143463">
    <property type="component" value="Unassembled WGS sequence"/>
</dbReference>
<dbReference type="Gene3D" id="3.40.50.10320">
    <property type="entry name" value="LmbE-like"/>
    <property type="match status" value="1"/>
</dbReference>
<dbReference type="EMBL" id="BSFQ01000049">
    <property type="protein sequence ID" value="GLL15568.1"/>
    <property type="molecule type" value="Genomic_DNA"/>
</dbReference>
<dbReference type="RefSeq" id="WP_037053139.1">
    <property type="nucleotide sequence ID" value="NZ_BAAAUZ010000052.1"/>
</dbReference>
<gene>
    <name evidence="2" type="ORF">GCM10017577_67200</name>
</gene>
<name>A0A9W6P0I1_9PSEU</name>
<comment type="caution">
    <text evidence="2">The sequence shown here is derived from an EMBL/GenBank/DDBJ whole genome shotgun (WGS) entry which is preliminary data.</text>
</comment>
<evidence type="ECO:0000313" key="2">
    <source>
        <dbReference type="EMBL" id="GLL15568.1"/>
    </source>
</evidence>
<accession>A0A9W6P0I1</accession>
<keyword evidence="3" id="KW-1185">Reference proteome</keyword>
<proteinExistence type="predicted"/>
<dbReference type="GO" id="GO:0016811">
    <property type="term" value="F:hydrolase activity, acting on carbon-nitrogen (but not peptide) bonds, in linear amides"/>
    <property type="evidence" value="ECO:0007669"/>
    <property type="project" value="TreeGrafter"/>
</dbReference>
<sequence>MTLQPFPDDWSRALVVVAHPDDMEYGGSGAVACWTEAGKEVTYLLVTRGEAGIDTIPPVEAGPLREAEQRAACAAVGVAEVEFLDHPDGVVEYGLPLRRDIAAVIRRRRPELVVTGNFADRWPGGWLNMADHVHTGRAVLDACRDAGNRWVFPGAGGDPWTDVRYLAATGVPEPTHAVDIGPVFDRAVASLSAHRAYLAALGDDVMADPATYLRSHAEAVAQQFPGADLAVGFELFPM</sequence>